<dbReference type="NCBIfam" id="NF046077">
    <property type="entry name" value="LPS_M949_RS01915"/>
    <property type="match status" value="1"/>
</dbReference>
<dbReference type="RefSeq" id="WP_237871402.1">
    <property type="nucleotide sequence ID" value="NZ_JAKLTR010000005.1"/>
</dbReference>
<reference evidence="1" key="1">
    <citation type="submission" date="2022-01" db="EMBL/GenBank/DDBJ databases">
        <authorList>
            <person name="Jo J.-H."/>
            <person name="Im W.-T."/>
        </authorList>
    </citation>
    <scope>NUCLEOTIDE SEQUENCE</scope>
    <source>
        <strain evidence="1">NA20</strain>
    </source>
</reference>
<evidence type="ECO:0000313" key="2">
    <source>
        <dbReference type="Proteomes" id="UP001165367"/>
    </source>
</evidence>
<evidence type="ECO:0000313" key="1">
    <source>
        <dbReference type="EMBL" id="MCG2614717.1"/>
    </source>
</evidence>
<organism evidence="1 2">
    <name type="scientific">Terrimonas ginsenosidimutans</name>
    <dbReference type="NCBI Taxonomy" id="2908004"/>
    <lineage>
        <taxon>Bacteria</taxon>
        <taxon>Pseudomonadati</taxon>
        <taxon>Bacteroidota</taxon>
        <taxon>Chitinophagia</taxon>
        <taxon>Chitinophagales</taxon>
        <taxon>Chitinophagaceae</taxon>
        <taxon>Terrimonas</taxon>
    </lineage>
</organism>
<accession>A0ABS9KQY6</accession>
<protein>
    <submittedName>
        <fullName evidence="1">Uncharacterized protein</fullName>
    </submittedName>
</protein>
<comment type="caution">
    <text evidence="1">The sequence shown here is derived from an EMBL/GenBank/DDBJ whole genome shotgun (WGS) entry which is preliminary data.</text>
</comment>
<name>A0ABS9KQY6_9BACT</name>
<dbReference type="Proteomes" id="UP001165367">
    <property type="component" value="Unassembled WGS sequence"/>
</dbReference>
<proteinExistence type="predicted"/>
<gene>
    <name evidence="1" type="ORF">LZZ85_10515</name>
</gene>
<dbReference type="EMBL" id="JAKLTR010000005">
    <property type="protein sequence ID" value="MCG2614717.1"/>
    <property type="molecule type" value="Genomic_DNA"/>
</dbReference>
<dbReference type="InterPro" id="IPR058148">
    <property type="entry name" value="M949_RS01915-like_dom"/>
</dbReference>
<sequence length="232" mass="27038">MFKFLCLLLLPAFCYGQNSFPGVERLKAAAIPAEIKIRGKIEDAWKWTDKLGENILVTAVLGPYKDKSKVIDGETNNVELFAAHYVKTDSGYRVRWRMNDFVKDCELDLVCHFMREAFKVTDLDNNGIAETKLQYKMVCHGDVSPPYMKLIMHEDSIKYALRGEMWVIGASEDTVFRVTEKNVNLEKFPAKEDDYTWVMGRYETEKDFVRAPQQFLIFARKEWLKFAKETFE</sequence>
<keyword evidence="2" id="KW-1185">Reference proteome</keyword>